<dbReference type="PROSITE" id="PS51257">
    <property type="entry name" value="PROKAR_LIPOPROTEIN"/>
    <property type="match status" value="1"/>
</dbReference>
<protein>
    <submittedName>
        <fullName evidence="1">Uncharacterized protein</fullName>
    </submittedName>
</protein>
<organism evidence="1 2">
    <name type="scientific">Pleuronectes platessa</name>
    <name type="common">European plaice</name>
    <dbReference type="NCBI Taxonomy" id="8262"/>
    <lineage>
        <taxon>Eukaryota</taxon>
        <taxon>Metazoa</taxon>
        <taxon>Chordata</taxon>
        <taxon>Craniata</taxon>
        <taxon>Vertebrata</taxon>
        <taxon>Euteleostomi</taxon>
        <taxon>Actinopterygii</taxon>
        <taxon>Neopterygii</taxon>
        <taxon>Teleostei</taxon>
        <taxon>Neoteleostei</taxon>
        <taxon>Acanthomorphata</taxon>
        <taxon>Carangaria</taxon>
        <taxon>Pleuronectiformes</taxon>
        <taxon>Pleuronectoidei</taxon>
        <taxon>Pleuronectidae</taxon>
        <taxon>Pleuronectes</taxon>
    </lineage>
</organism>
<accession>A0A9N7YIK9</accession>
<sequence length="145" mass="16162">MKVQLISLDDSAEAHQGAHLHSSTSCYIYPGCAPSHCQFVLGTTVVDTRSRPLSLFLLLRISRNPMFVSPVLHDPVILLTCSSSPLTISWSYQQPRQPALLLFSSPLTITRSYQHPRPPALLLLLSANELRSYQHSVILPVSYDH</sequence>
<dbReference type="AlphaFoldDB" id="A0A9N7YIK9"/>
<proteinExistence type="predicted"/>
<keyword evidence="2" id="KW-1185">Reference proteome</keyword>
<name>A0A9N7YIK9_PLEPL</name>
<gene>
    <name evidence="1" type="ORF">PLEPLA_LOCUS13439</name>
</gene>
<reference evidence="1" key="1">
    <citation type="submission" date="2020-03" db="EMBL/GenBank/DDBJ databases">
        <authorList>
            <person name="Weist P."/>
        </authorList>
    </citation>
    <scope>NUCLEOTIDE SEQUENCE</scope>
</reference>
<dbReference type="Proteomes" id="UP001153269">
    <property type="component" value="Unassembled WGS sequence"/>
</dbReference>
<evidence type="ECO:0000313" key="1">
    <source>
        <dbReference type="EMBL" id="CAB1425509.1"/>
    </source>
</evidence>
<comment type="caution">
    <text evidence="1">The sequence shown here is derived from an EMBL/GenBank/DDBJ whole genome shotgun (WGS) entry which is preliminary data.</text>
</comment>
<dbReference type="EMBL" id="CADEAL010000810">
    <property type="protein sequence ID" value="CAB1425509.1"/>
    <property type="molecule type" value="Genomic_DNA"/>
</dbReference>
<evidence type="ECO:0000313" key="2">
    <source>
        <dbReference type="Proteomes" id="UP001153269"/>
    </source>
</evidence>